<protein>
    <submittedName>
        <fullName evidence="1">Uncharacterized protein</fullName>
    </submittedName>
</protein>
<gene>
    <name evidence="1" type="ORF">A2Y85_01855</name>
</gene>
<evidence type="ECO:0000313" key="2">
    <source>
        <dbReference type="Proteomes" id="UP000177025"/>
    </source>
</evidence>
<evidence type="ECO:0000313" key="1">
    <source>
        <dbReference type="EMBL" id="OGC41875.1"/>
    </source>
</evidence>
<dbReference type="EMBL" id="MEUM01000091">
    <property type="protein sequence ID" value="OGC41875.1"/>
    <property type="molecule type" value="Genomic_DNA"/>
</dbReference>
<dbReference type="AlphaFoldDB" id="A0A1F4UAB3"/>
<dbReference type="Proteomes" id="UP000177025">
    <property type="component" value="Unassembled WGS sequence"/>
</dbReference>
<name>A0A1F4UAB3_UNCW3</name>
<proteinExistence type="predicted"/>
<sequence>MKYVVIYLVFLIPLYQLTGTDIKKVERGEARNDYREGYNDGVIAGEQEGQQLWQVLGCIGGGAGAFLGCLSIGYTYPCFESTNEGSCLFDPDEGGIDPYLYVTVSGCVGGMLTGGSIALMAGRAGDSPAMLIGHSPEYTQGYIDGFRNITKRKKGEAALIGAVIGTMSSTVFMLLMMSGTFYD</sequence>
<organism evidence="1 2">
    <name type="scientific">candidate division WOR-3 bacterium RBG_13_43_14</name>
    <dbReference type="NCBI Taxonomy" id="1802590"/>
    <lineage>
        <taxon>Bacteria</taxon>
        <taxon>Bacteria division WOR-3</taxon>
    </lineage>
</organism>
<accession>A0A1F4UAB3</accession>
<comment type="caution">
    <text evidence="1">The sequence shown here is derived from an EMBL/GenBank/DDBJ whole genome shotgun (WGS) entry which is preliminary data.</text>
</comment>
<reference evidence="1 2" key="1">
    <citation type="journal article" date="2016" name="Nat. Commun.">
        <title>Thousands of microbial genomes shed light on interconnected biogeochemical processes in an aquifer system.</title>
        <authorList>
            <person name="Anantharaman K."/>
            <person name="Brown C.T."/>
            <person name="Hug L.A."/>
            <person name="Sharon I."/>
            <person name="Castelle C.J."/>
            <person name="Probst A.J."/>
            <person name="Thomas B.C."/>
            <person name="Singh A."/>
            <person name="Wilkins M.J."/>
            <person name="Karaoz U."/>
            <person name="Brodie E.L."/>
            <person name="Williams K.H."/>
            <person name="Hubbard S.S."/>
            <person name="Banfield J.F."/>
        </authorList>
    </citation>
    <scope>NUCLEOTIDE SEQUENCE [LARGE SCALE GENOMIC DNA]</scope>
</reference>